<gene>
    <name evidence="3" type="ORF">CVIRNUC_007294</name>
</gene>
<dbReference type="InterPro" id="IPR001087">
    <property type="entry name" value="GDSL"/>
</dbReference>
<evidence type="ECO:0000256" key="2">
    <source>
        <dbReference type="ARBA" id="ARBA00022729"/>
    </source>
</evidence>
<comment type="caution">
    <text evidence="3">The sequence shown here is derived from an EMBL/GenBank/DDBJ whole genome shotgun (WGS) entry which is preliminary data.</text>
</comment>
<dbReference type="Gene3D" id="3.40.50.1110">
    <property type="entry name" value="SGNH hydrolase"/>
    <property type="match status" value="1"/>
</dbReference>
<comment type="similarity">
    <text evidence="1">Belongs to the 'GDSL' lipolytic enzyme family.</text>
</comment>
<dbReference type="EMBL" id="CAUYUE010000010">
    <property type="protein sequence ID" value="CAK0784091.1"/>
    <property type="molecule type" value="Genomic_DNA"/>
</dbReference>
<name>A0AAV1IB47_9CHLO</name>
<dbReference type="AlphaFoldDB" id="A0AAV1IB47"/>
<dbReference type="SUPFAM" id="SSF52266">
    <property type="entry name" value="SGNH hydrolase"/>
    <property type="match status" value="1"/>
</dbReference>
<evidence type="ECO:0000256" key="1">
    <source>
        <dbReference type="ARBA" id="ARBA00008668"/>
    </source>
</evidence>
<dbReference type="GO" id="GO:0016788">
    <property type="term" value="F:hydrolase activity, acting on ester bonds"/>
    <property type="evidence" value="ECO:0007669"/>
    <property type="project" value="InterPro"/>
</dbReference>
<dbReference type="InterPro" id="IPR044552">
    <property type="entry name" value="GLIP1-5/GLL25"/>
</dbReference>
<sequence>MWIEEAAATLGVSLADHAAGGATTGSVPGQNPPLPKGFAGLTVETLVLAPTLFQQLHMHFLAMNNTLNSTTMYIIFLGGNDYISIATQNTSVTADRVVNLIEDSMQQLFRKGARKFLLVEATYLPDLPNFKERQKYGYITADAVSRMGAETVKSNRLLHQLAERFPKAHPNSSVSTFDFQAAWDQAANNTSLGLTNKDQPCYDLTLTPPPSVLPEGSSHGKTCRDPDSHVYWDEVHPTRVVHKAIGATFVQEKGNLFSTSDTAVPQ</sequence>
<keyword evidence="2" id="KW-0732">Signal</keyword>
<organism evidence="3 4">
    <name type="scientific">Coccomyxa viridis</name>
    <dbReference type="NCBI Taxonomy" id="1274662"/>
    <lineage>
        <taxon>Eukaryota</taxon>
        <taxon>Viridiplantae</taxon>
        <taxon>Chlorophyta</taxon>
        <taxon>core chlorophytes</taxon>
        <taxon>Trebouxiophyceae</taxon>
        <taxon>Trebouxiophyceae incertae sedis</taxon>
        <taxon>Coccomyxaceae</taxon>
        <taxon>Coccomyxa</taxon>
    </lineage>
</organism>
<dbReference type="PANTHER" id="PTHR45966">
    <property type="entry name" value="GDSL-LIKE LIPASE/ACYLHYDROLASE"/>
    <property type="match status" value="1"/>
</dbReference>
<evidence type="ECO:0000313" key="4">
    <source>
        <dbReference type="Proteomes" id="UP001314263"/>
    </source>
</evidence>
<dbReference type="InterPro" id="IPR036514">
    <property type="entry name" value="SGNH_hydro_sf"/>
</dbReference>
<dbReference type="Pfam" id="PF00657">
    <property type="entry name" value="Lipase_GDSL"/>
    <property type="match status" value="1"/>
</dbReference>
<protein>
    <submittedName>
        <fullName evidence="3">Uncharacterized protein</fullName>
    </submittedName>
</protein>
<dbReference type="Proteomes" id="UP001314263">
    <property type="component" value="Unassembled WGS sequence"/>
</dbReference>
<keyword evidence="4" id="KW-1185">Reference proteome</keyword>
<evidence type="ECO:0000313" key="3">
    <source>
        <dbReference type="EMBL" id="CAK0784091.1"/>
    </source>
</evidence>
<proteinExistence type="inferred from homology"/>
<accession>A0AAV1IB47</accession>
<dbReference type="PANTHER" id="PTHR45966:SF13">
    <property type="entry name" value="GDSL ESTERASE_LIPASE"/>
    <property type="match status" value="1"/>
</dbReference>
<reference evidence="3 4" key="1">
    <citation type="submission" date="2023-10" db="EMBL/GenBank/DDBJ databases">
        <authorList>
            <person name="Maclean D."/>
            <person name="Macfadyen A."/>
        </authorList>
    </citation>
    <scope>NUCLEOTIDE SEQUENCE [LARGE SCALE GENOMIC DNA]</scope>
</reference>